<accession>A0A8T0I6K2</accession>
<dbReference type="Proteomes" id="UP000822688">
    <property type="component" value="Chromosome 4"/>
</dbReference>
<gene>
    <name evidence="2" type="ORF">KC19_4G045500</name>
</gene>
<organism evidence="2 3">
    <name type="scientific">Ceratodon purpureus</name>
    <name type="common">Fire moss</name>
    <name type="synonym">Dicranum purpureum</name>
    <dbReference type="NCBI Taxonomy" id="3225"/>
    <lineage>
        <taxon>Eukaryota</taxon>
        <taxon>Viridiplantae</taxon>
        <taxon>Streptophyta</taxon>
        <taxon>Embryophyta</taxon>
        <taxon>Bryophyta</taxon>
        <taxon>Bryophytina</taxon>
        <taxon>Bryopsida</taxon>
        <taxon>Dicranidae</taxon>
        <taxon>Pseudoditrichales</taxon>
        <taxon>Ditrichaceae</taxon>
        <taxon>Ceratodon</taxon>
    </lineage>
</organism>
<reference evidence="2" key="1">
    <citation type="submission" date="2020-06" db="EMBL/GenBank/DDBJ databases">
        <title>WGS assembly of Ceratodon purpureus strain R40.</title>
        <authorList>
            <person name="Carey S.B."/>
            <person name="Jenkins J."/>
            <person name="Shu S."/>
            <person name="Lovell J.T."/>
            <person name="Sreedasyam A."/>
            <person name="Maumus F."/>
            <person name="Tiley G.P."/>
            <person name="Fernandez-Pozo N."/>
            <person name="Barry K."/>
            <person name="Chen C."/>
            <person name="Wang M."/>
            <person name="Lipzen A."/>
            <person name="Daum C."/>
            <person name="Saski C.A."/>
            <person name="Payton A.C."/>
            <person name="Mcbreen J.C."/>
            <person name="Conrad R.E."/>
            <person name="Kollar L.M."/>
            <person name="Olsson S."/>
            <person name="Huttunen S."/>
            <person name="Landis J.B."/>
            <person name="Wickett N.J."/>
            <person name="Johnson M.G."/>
            <person name="Rensing S.A."/>
            <person name="Grimwood J."/>
            <person name="Schmutz J."/>
            <person name="Mcdaniel S.F."/>
        </authorList>
    </citation>
    <scope>NUCLEOTIDE SEQUENCE</scope>
    <source>
        <strain evidence="2">R40</strain>
    </source>
</reference>
<comment type="caution">
    <text evidence="2">The sequence shown here is derived from an EMBL/GenBank/DDBJ whole genome shotgun (WGS) entry which is preliminary data.</text>
</comment>
<sequence length="59" mass="6396">MYHKPANVQTPDPGAKRQFLRVHLPAVKLVSSFQGGHDQLQGRLQGSRDSVTVAQKGSA</sequence>
<evidence type="ECO:0000256" key="1">
    <source>
        <dbReference type="SAM" id="MobiDB-lite"/>
    </source>
</evidence>
<dbReference type="EMBL" id="CM026424">
    <property type="protein sequence ID" value="KAG0578727.1"/>
    <property type="molecule type" value="Genomic_DNA"/>
</dbReference>
<evidence type="ECO:0000313" key="2">
    <source>
        <dbReference type="EMBL" id="KAG0578727.1"/>
    </source>
</evidence>
<keyword evidence="3" id="KW-1185">Reference proteome</keyword>
<name>A0A8T0I6K2_CERPU</name>
<evidence type="ECO:0000313" key="3">
    <source>
        <dbReference type="Proteomes" id="UP000822688"/>
    </source>
</evidence>
<dbReference type="AlphaFoldDB" id="A0A8T0I6K2"/>
<proteinExistence type="predicted"/>
<protein>
    <submittedName>
        <fullName evidence="2">Uncharacterized protein</fullName>
    </submittedName>
</protein>
<feature type="region of interest" description="Disordered" evidence="1">
    <location>
        <begin position="40"/>
        <end position="59"/>
    </location>
</feature>
<feature type="compositionally biased region" description="Polar residues" evidence="1">
    <location>
        <begin position="42"/>
        <end position="59"/>
    </location>
</feature>